<dbReference type="InterPro" id="IPR010131">
    <property type="entry name" value="MdtP/NodT-like"/>
</dbReference>
<name>A0A258HNZ1_9CAUL</name>
<gene>
    <name evidence="4" type="ORF">B7Y86_03420</name>
</gene>
<dbReference type="PANTHER" id="PTHR30203">
    <property type="entry name" value="OUTER MEMBRANE CATION EFFLUX PROTEIN"/>
    <property type="match status" value="1"/>
</dbReference>
<comment type="caution">
    <text evidence="4">The sequence shown here is derived from an EMBL/GenBank/DDBJ whole genome shotgun (WGS) entry which is preliminary data.</text>
</comment>
<dbReference type="PANTHER" id="PTHR30203:SF24">
    <property type="entry name" value="BLR4935 PROTEIN"/>
    <property type="match status" value="1"/>
</dbReference>
<dbReference type="EMBL" id="NCEQ01000003">
    <property type="protein sequence ID" value="OYX58072.1"/>
    <property type="molecule type" value="Genomic_DNA"/>
</dbReference>
<protein>
    <recommendedName>
        <fullName evidence="6">Transporter</fullName>
    </recommendedName>
</protein>
<feature type="signal peptide" evidence="3">
    <location>
        <begin position="1"/>
        <end position="20"/>
    </location>
</feature>
<dbReference type="AlphaFoldDB" id="A0A258HNZ1"/>
<evidence type="ECO:0000256" key="2">
    <source>
        <dbReference type="SAM" id="Coils"/>
    </source>
</evidence>
<evidence type="ECO:0000256" key="3">
    <source>
        <dbReference type="SAM" id="SignalP"/>
    </source>
</evidence>
<dbReference type="SUPFAM" id="SSF56954">
    <property type="entry name" value="Outer membrane efflux proteins (OEP)"/>
    <property type="match status" value="1"/>
</dbReference>
<evidence type="ECO:0000313" key="5">
    <source>
        <dbReference type="Proteomes" id="UP000216147"/>
    </source>
</evidence>
<dbReference type="Pfam" id="PF02321">
    <property type="entry name" value="OEP"/>
    <property type="match status" value="1"/>
</dbReference>
<dbReference type="InterPro" id="IPR003423">
    <property type="entry name" value="OMP_efflux"/>
</dbReference>
<evidence type="ECO:0000256" key="1">
    <source>
        <dbReference type="ARBA" id="ARBA00007613"/>
    </source>
</evidence>
<accession>A0A258HNZ1</accession>
<keyword evidence="3" id="KW-0732">Signal</keyword>
<evidence type="ECO:0000313" key="4">
    <source>
        <dbReference type="EMBL" id="OYX58072.1"/>
    </source>
</evidence>
<dbReference type="GO" id="GO:0015562">
    <property type="term" value="F:efflux transmembrane transporter activity"/>
    <property type="evidence" value="ECO:0007669"/>
    <property type="project" value="InterPro"/>
</dbReference>
<sequence length="445" mass="47626">MRVSLVWPLIIVSLAGCAPYAPSPLPMALSADPTSTSLADRLRLARPEAQPIDLTAPLGPDALAAIAVVLNPDLRSQRARVGVAEAQAFDAGLFPDPQFSASLDRPQSAPMLVDALAASLGLDTSAFYLRPQRLRSARAVERQARLDLAWLEWQTGNRAAVLAARTQGLENNLQLTRETEALSASILNRSLAALARGDLSATDVEPRRIAEADAADRLRVAERDLAAARLELNALLGLSPATPLQLTRLEASSSCLPPVDTLVDRALAQRLDLQALRAGYEAQEATLQVAVLQQYPRLNLSLNAARDTGAVRTNGVAVGFDLPLWNRNRGQIAIQRATREQLRSEYEARLFATRADIATLVSALDIGRRQRADLANQLGPLRASVAAFESAAARGDIARITAETARLSLLDKSIALSALDQAMAEQTRALQTAVGTPLEIFACAA</sequence>
<dbReference type="Proteomes" id="UP000216147">
    <property type="component" value="Unassembled WGS sequence"/>
</dbReference>
<dbReference type="PROSITE" id="PS51257">
    <property type="entry name" value="PROKAR_LIPOPROTEIN"/>
    <property type="match status" value="1"/>
</dbReference>
<comment type="similarity">
    <text evidence="1">Belongs to the outer membrane factor (OMF) (TC 1.B.17) family.</text>
</comment>
<feature type="chain" id="PRO_5013169628" description="Transporter" evidence="3">
    <location>
        <begin position="21"/>
        <end position="445"/>
    </location>
</feature>
<keyword evidence="2" id="KW-0175">Coiled coil</keyword>
<proteinExistence type="inferred from homology"/>
<dbReference type="Gene3D" id="1.20.1600.10">
    <property type="entry name" value="Outer membrane efflux proteins (OEP)"/>
    <property type="match status" value="1"/>
</dbReference>
<feature type="coiled-coil region" evidence="2">
    <location>
        <begin position="211"/>
        <end position="238"/>
    </location>
</feature>
<reference evidence="4 5" key="1">
    <citation type="submission" date="2017-03" db="EMBL/GenBank/DDBJ databases">
        <title>Lifting the veil on microbial sulfur biogeochemistry in mining wastewaters.</title>
        <authorList>
            <person name="Kantor R.S."/>
            <person name="Colenbrander Nelson T."/>
            <person name="Marshall S."/>
            <person name="Bennett D."/>
            <person name="Apte S."/>
            <person name="Camacho D."/>
            <person name="Thomas B.C."/>
            <person name="Warren L.A."/>
            <person name="Banfield J.F."/>
        </authorList>
    </citation>
    <scope>NUCLEOTIDE SEQUENCE [LARGE SCALE GENOMIC DNA]</scope>
    <source>
        <strain evidence="4">32-68-21</strain>
    </source>
</reference>
<organism evidence="4 5">
    <name type="scientific">Brevundimonas subvibrioides</name>
    <dbReference type="NCBI Taxonomy" id="74313"/>
    <lineage>
        <taxon>Bacteria</taxon>
        <taxon>Pseudomonadati</taxon>
        <taxon>Pseudomonadota</taxon>
        <taxon>Alphaproteobacteria</taxon>
        <taxon>Caulobacterales</taxon>
        <taxon>Caulobacteraceae</taxon>
        <taxon>Brevundimonas</taxon>
    </lineage>
</organism>
<evidence type="ECO:0008006" key="6">
    <source>
        <dbReference type="Google" id="ProtNLM"/>
    </source>
</evidence>